<dbReference type="InterPro" id="IPR004794">
    <property type="entry name" value="Eubact_RibD"/>
</dbReference>
<evidence type="ECO:0000256" key="16">
    <source>
        <dbReference type="PIRSR" id="PIRSR006769-2"/>
    </source>
</evidence>
<evidence type="ECO:0000259" key="18">
    <source>
        <dbReference type="PROSITE" id="PS51747"/>
    </source>
</evidence>
<evidence type="ECO:0000256" key="4">
    <source>
        <dbReference type="ARBA" id="ARBA00005259"/>
    </source>
</evidence>
<dbReference type="GO" id="GO:0008835">
    <property type="term" value="F:diaminohydroxyphosphoribosylaminopyrimidine deaminase activity"/>
    <property type="evidence" value="ECO:0007669"/>
    <property type="project" value="UniProtKB-EC"/>
</dbReference>
<evidence type="ECO:0000256" key="10">
    <source>
        <dbReference type="ARBA" id="ARBA00023002"/>
    </source>
</evidence>
<comment type="similarity">
    <text evidence="4 14">In the N-terminal section; belongs to the cytidine and deoxycytidylate deaminase family.</text>
</comment>
<dbReference type="Pfam" id="PF01872">
    <property type="entry name" value="RibD_C"/>
    <property type="match status" value="1"/>
</dbReference>
<feature type="binding site" evidence="16">
    <location>
        <position position="148"/>
    </location>
    <ligand>
        <name>NADP(+)</name>
        <dbReference type="ChEBI" id="CHEBI:58349"/>
    </ligand>
</feature>
<feature type="binding site" evidence="16">
    <location>
        <position position="162"/>
    </location>
    <ligand>
        <name>substrate</name>
    </ligand>
</feature>
<evidence type="ECO:0000256" key="14">
    <source>
        <dbReference type="PIRNR" id="PIRNR006769"/>
    </source>
</evidence>
<evidence type="ECO:0000256" key="7">
    <source>
        <dbReference type="ARBA" id="ARBA00022723"/>
    </source>
</evidence>
<evidence type="ECO:0000256" key="15">
    <source>
        <dbReference type="PIRSR" id="PIRSR006769-1"/>
    </source>
</evidence>
<name>A0A1F4RAZ5_UNCSA</name>
<dbReference type="InterPro" id="IPR002125">
    <property type="entry name" value="CMP_dCMP_dom"/>
</dbReference>
<feature type="binding site" evidence="17">
    <location>
        <position position="78"/>
    </location>
    <ligand>
        <name>Zn(2+)</name>
        <dbReference type="ChEBI" id="CHEBI:29105"/>
        <note>catalytic</note>
    </ligand>
</feature>
<gene>
    <name evidence="19" type="ORF">A3H38_02620</name>
</gene>
<feature type="active site" description="Proton donor" evidence="15">
    <location>
        <position position="46"/>
    </location>
</feature>
<feature type="binding site" evidence="16">
    <location>
        <position position="198"/>
    </location>
    <ligand>
        <name>substrate</name>
    </ligand>
</feature>
<dbReference type="InterPro" id="IPR050765">
    <property type="entry name" value="Riboflavin_Biosynth_HTPR"/>
</dbReference>
<comment type="cofactor">
    <cofactor evidence="14 17">
        <name>Zn(2+)</name>
        <dbReference type="ChEBI" id="CHEBI:29105"/>
    </cofactor>
    <text evidence="14 17">Binds 1 zinc ion.</text>
</comment>
<dbReference type="Pfam" id="PF00383">
    <property type="entry name" value="dCMP_cyt_deam_1"/>
    <property type="match status" value="1"/>
</dbReference>
<comment type="caution">
    <text evidence="19">The sequence shown here is derived from an EMBL/GenBank/DDBJ whole genome shotgun (WGS) entry which is preliminary data.</text>
</comment>
<dbReference type="InterPro" id="IPR011549">
    <property type="entry name" value="RibD_C"/>
</dbReference>
<dbReference type="EC" id="3.5.4.26" evidence="14"/>
<feature type="binding site" evidence="17">
    <location>
        <position position="44"/>
    </location>
    <ligand>
        <name>Zn(2+)</name>
        <dbReference type="ChEBI" id="CHEBI:29105"/>
        <note>catalytic</note>
    </ligand>
</feature>
<dbReference type="InterPro" id="IPR016192">
    <property type="entry name" value="APOBEC/CMP_deaminase_Zn-bd"/>
</dbReference>
<comment type="similarity">
    <text evidence="5 14">In the C-terminal section; belongs to the HTP reductase family.</text>
</comment>
<evidence type="ECO:0000256" key="5">
    <source>
        <dbReference type="ARBA" id="ARBA00007417"/>
    </source>
</evidence>
<evidence type="ECO:0000313" key="19">
    <source>
        <dbReference type="EMBL" id="OGC05338.1"/>
    </source>
</evidence>
<dbReference type="PANTHER" id="PTHR38011">
    <property type="entry name" value="DIHYDROFOLATE REDUCTASE FAMILY PROTEIN (AFU_ORTHOLOGUE AFUA_8G06820)"/>
    <property type="match status" value="1"/>
</dbReference>
<dbReference type="GO" id="GO:0009231">
    <property type="term" value="P:riboflavin biosynthetic process"/>
    <property type="evidence" value="ECO:0007669"/>
    <property type="project" value="UniProtKB-UniPathway"/>
</dbReference>
<evidence type="ECO:0000256" key="11">
    <source>
        <dbReference type="ARBA" id="ARBA00023268"/>
    </source>
</evidence>
<dbReference type="PROSITE" id="PS51747">
    <property type="entry name" value="CYT_DCMP_DEAMINASES_2"/>
    <property type="match status" value="1"/>
</dbReference>
<evidence type="ECO:0000256" key="1">
    <source>
        <dbReference type="ARBA" id="ARBA00002151"/>
    </source>
</evidence>
<dbReference type="InterPro" id="IPR024072">
    <property type="entry name" value="DHFR-like_dom_sf"/>
</dbReference>
<feature type="binding site" evidence="16">
    <location>
        <position position="164"/>
    </location>
    <ligand>
        <name>NADP(+)</name>
        <dbReference type="ChEBI" id="CHEBI:58349"/>
    </ligand>
</feature>
<feature type="domain" description="CMP/dCMP-type deaminase" evidence="18">
    <location>
        <begin position="1"/>
        <end position="117"/>
    </location>
</feature>
<protein>
    <recommendedName>
        <fullName evidence="14">Riboflavin biosynthesis protein RibD</fullName>
    </recommendedName>
    <domain>
        <recommendedName>
            <fullName evidence="14">Diaminohydroxyphosphoribosylaminopyrimidine deaminase</fullName>
            <shortName evidence="14">DRAP deaminase</shortName>
            <ecNumber evidence="14">3.5.4.26</ecNumber>
        </recommendedName>
        <alternativeName>
            <fullName evidence="14">Riboflavin-specific deaminase</fullName>
        </alternativeName>
    </domain>
    <domain>
        <recommendedName>
            <fullName evidence="14">5-amino-6-(5-phosphoribosylamino)uracil reductase</fullName>
            <ecNumber evidence="14">1.1.1.193</ecNumber>
        </recommendedName>
        <alternativeName>
            <fullName evidence="14">HTP reductase</fullName>
        </alternativeName>
    </domain>
</protein>
<evidence type="ECO:0000313" key="20">
    <source>
        <dbReference type="Proteomes" id="UP000176938"/>
    </source>
</evidence>
<dbReference type="PROSITE" id="PS00903">
    <property type="entry name" value="CYT_DCMP_DEAMINASES_1"/>
    <property type="match status" value="1"/>
</dbReference>
<keyword evidence="7 14" id="KW-0479">Metal-binding</keyword>
<evidence type="ECO:0000256" key="6">
    <source>
        <dbReference type="ARBA" id="ARBA00022619"/>
    </source>
</evidence>
<keyword evidence="11" id="KW-0511">Multifunctional enzyme</keyword>
<dbReference type="PIRSF" id="PIRSF006769">
    <property type="entry name" value="RibD"/>
    <property type="match status" value="1"/>
</dbReference>
<evidence type="ECO:0000256" key="13">
    <source>
        <dbReference type="ARBA" id="ARBA00049886"/>
    </source>
</evidence>
<dbReference type="EMBL" id="METP01000046">
    <property type="protein sequence ID" value="OGC05338.1"/>
    <property type="molecule type" value="Genomic_DNA"/>
</dbReference>
<dbReference type="GO" id="GO:0050661">
    <property type="term" value="F:NADP binding"/>
    <property type="evidence" value="ECO:0007669"/>
    <property type="project" value="InterPro"/>
</dbReference>
<keyword evidence="6 14" id="KW-0686">Riboflavin biosynthesis</keyword>
<evidence type="ECO:0000256" key="3">
    <source>
        <dbReference type="ARBA" id="ARBA00004910"/>
    </source>
</evidence>
<feature type="binding site" evidence="16">
    <location>
        <begin position="288"/>
        <end position="294"/>
    </location>
    <ligand>
        <name>NADP(+)</name>
        <dbReference type="ChEBI" id="CHEBI:58349"/>
    </ligand>
</feature>
<feature type="binding site" evidence="16">
    <location>
        <position position="178"/>
    </location>
    <ligand>
        <name>substrate</name>
    </ligand>
</feature>
<dbReference type="Proteomes" id="UP000176938">
    <property type="component" value="Unassembled WGS sequence"/>
</dbReference>
<feature type="binding site" evidence="16">
    <location>
        <position position="194"/>
    </location>
    <ligand>
        <name>NADP(+)</name>
        <dbReference type="ChEBI" id="CHEBI:58349"/>
    </ligand>
</feature>
<evidence type="ECO:0000256" key="8">
    <source>
        <dbReference type="ARBA" id="ARBA00022833"/>
    </source>
</evidence>
<evidence type="ECO:0000256" key="2">
    <source>
        <dbReference type="ARBA" id="ARBA00004882"/>
    </source>
</evidence>
<reference evidence="19 20" key="1">
    <citation type="journal article" date="2016" name="Nat. Commun.">
        <title>Thousands of microbial genomes shed light on interconnected biogeochemical processes in an aquifer system.</title>
        <authorList>
            <person name="Anantharaman K."/>
            <person name="Brown C.T."/>
            <person name="Hug L.A."/>
            <person name="Sharon I."/>
            <person name="Castelle C.J."/>
            <person name="Probst A.J."/>
            <person name="Thomas B.C."/>
            <person name="Singh A."/>
            <person name="Wilkins M.J."/>
            <person name="Karaoz U."/>
            <person name="Brodie E.L."/>
            <person name="Williams K.H."/>
            <person name="Hubbard S.S."/>
            <person name="Banfield J.F."/>
        </authorList>
    </citation>
    <scope>NUCLEOTIDE SEQUENCE [LARGE SCALE GENOMIC DNA]</scope>
</reference>
<keyword evidence="10 14" id="KW-0560">Oxidoreductase</keyword>
<evidence type="ECO:0000256" key="17">
    <source>
        <dbReference type="PIRSR" id="PIRSR006769-3"/>
    </source>
</evidence>
<dbReference type="EC" id="1.1.1.193" evidence="14"/>
<evidence type="ECO:0000256" key="12">
    <source>
        <dbReference type="ARBA" id="ARBA00049861"/>
    </source>
</evidence>
<dbReference type="SUPFAM" id="SSF53927">
    <property type="entry name" value="Cytidine deaminase-like"/>
    <property type="match status" value="1"/>
</dbReference>
<dbReference type="GO" id="GO:0008703">
    <property type="term" value="F:5-amino-6-(5-phosphoribosylamino)uracil reductase activity"/>
    <property type="evidence" value="ECO:0007669"/>
    <property type="project" value="UniProtKB-EC"/>
</dbReference>
<dbReference type="CDD" id="cd01284">
    <property type="entry name" value="Riboflavin_deaminase-reductase"/>
    <property type="match status" value="1"/>
</dbReference>
<dbReference type="Gene3D" id="3.40.140.10">
    <property type="entry name" value="Cytidine Deaminase, domain 2"/>
    <property type="match status" value="1"/>
</dbReference>
<comment type="catalytic activity">
    <reaction evidence="13 14">
        <text>2,5-diamino-6-hydroxy-4-(5-phosphoribosylamino)-pyrimidine + H2O + H(+) = 5-amino-6-(5-phospho-D-ribosylamino)uracil + NH4(+)</text>
        <dbReference type="Rhea" id="RHEA:21868"/>
        <dbReference type="ChEBI" id="CHEBI:15377"/>
        <dbReference type="ChEBI" id="CHEBI:15378"/>
        <dbReference type="ChEBI" id="CHEBI:28938"/>
        <dbReference type="ChEBI" id="CHEBI:58453"/>
        <dbReference type="ChEBI" id="CHEBI:58614"/>
        <dbReference type="EC" id="3.5.4.26"/>
    </reaction>
</comment>
<comment type="pathway">
    <text evidence="2 14">Cofactor biosynthesis; riboflavin biosynthesis; 5-amino-6-(D-ribitylamino)uracil from GTP: step 2/4.</text>
</comment>
<dbReference type="NCBIfam" id="TIGR00326">
    <property type="entry name" value="eubact_ribD"/>
    <property type="match status" value="1"/>
</dbReference>
<comment type="function">
    <text evidence="1 14">Converts 2,5-diamino-6-(ribosylamino)-4(3h)-pyrimidinone 5'-phosphate into 5-amino-6-(ribosylamino)-2,4(1h,3h)-pyrimidinedione 5'-phosphate.</text>
</comment>
<dbReference type="Gene3D" id="3.40.430.10">
    <property type="entry name" value="Dihydrofolate Reductase, subunit A"/>
    <property type="match status" value="1"/>
</dbReference>
<sequence>MRKAHSLAKLAEGRTTPDPMVGAVLVKGGKIISMGYHGEVATPHAEAWAIQKIGKKAEGSTLYLNLEPCSHYGNNPPCAGLVASSGIKEVVASMKDPNPLVDGQGFKLLRKHGVKVRVGLLEKEAERLNEVFVKYVTTKRPFVVMKTAMTIDGKIATRTGVSRWVAGPESLNFAHHLRNVYDAILVGINNVLIDDPRLTTRLVKKIKNPIRIVLDAYARTPLNAALLGKEARTIIVVGPNAPNKRLEALKARGVEILRIRAPKGLVDLGDLMIKLGEMKITSLLVEGGGEVNASFLEQNLVDKVHFIIAPKIFGGRDAKTGVEGLGVRVPSQAKWLKDVQIDNLGKDLLLTAYL</sequence>
<dbReference type="PANTHER" id="PTHR38011:SF7">
    <property type="entry name" value="2,5-DIAMINO-6-RIBOSYLAMINO-4(3H)-PYRIMIDINONE 5'-PHOSPHATE REDUCTASE"/>
    <property type="match status" value="1"/>
</dbReference>
<dbReference type="SUPFAM" id="SSF53597">
    <property type="entry name" value="Dihydrofolate reductase-like"/>
    <property type="match status" value="1"/>
</dbReference>
<dbReference type="UniPathway" id="UPA00275">
    <property type="reaction ID" value="UER00401"/>
</dbReference>
<evidence type="ECO:0000256" key="9">
    <source>
        <dbReference type="ARBA" id="ARBA00022857"/>
    </source>
</evidence>
<feature type="binding site" evidence="16">
    <location>
        <position position="286"/>
    </location>
    <ligand>
        <name>substrate</name>
    </ligand>
</feature>
<keyword evidence="9 14" id="KW-0521">NADP</keyword>
<keyword evidence="8 14" id="KW-0862">Zinc</keyword>
<dbReference type="InterPro" id="IPR002734">
    <property type="entry name" value="RibDG_C"/>
</dbReference>
<dbReference type="AlphaFoldDB" id="A0A1F4RAZ5"/>
<feature type="binding site" evidence="17">
    <location>
        <position position="69"/>
    </location>
    <ligand>
        <name>Zn(2+)</name>
        <dbReference type="ChEBI" id="CHEBI:29105"/>
        <note>catalytic</note>
    </ligand>
</feature>
<comment type="pathway">
    <text evidence="3 14">Cofactor biosynthesis; riboflavin biosynthesis; 5-amino-6-(D-ribitylamino)uracil from GTP: step 3/4.</text>
</comment>
<accession>A0A1F4RAZ5</accession>
<proteinExistence type="inferred from homology"/>
<organism evidence="19 20">
    <name type="scientific">candidate division WOR-1 bacterium RIFCSPLOWO2_02_FULL_46_20</name>
    <dbReference type="NCBI Taxonomy" id="1802567"/>
    <lineage>
        <taxon>Bacteria</taxon>
        <taxon>Bacillati</taxon>
        <taxon>Saganbacteria</taxon>
    </lineage>
</organism>
<keyword evidence="14" id="KW-0378">Hydrolase</keyword>
<feature type="binding site" evidence="16">
    <location>
        <position position="201"/>
    </location>
    <ligand>
        <name>substrate</name>
    </ligand>
</feature>
<dbReference type="InterPro" id="IPR016193">
    <property type="entry name" value="Cytidine_deaminase-like"/>
</dbReference>
<dbReference type="NCBIfam" id="TIGR00227">
    <property type="entry name" value="ribD_Cterm"/>
    <property type="match status" value="1"/>
</dbReference>
<dbReference type="GO" id="GO:0008270">
    <property type="term" value="F:zinc ion binding"/>
    <property type="evidence" value="ECO:0007669"/>
    <property type="project" value="InterPro"/>
</dbReference>
<comment type="catalytic activity">
    <reaction evidence="12 14">
        <text>5-amino-6-(5-phospho-D-ribitylamino)uracil + NADP(+) = 5-amino-6-(5-phospho-D-ribosylamino)uracil + NADPH + H(+)</text>
        <dbReference type="Rhea" id="RHEA:17845"/>
        <dbReference type="ChEBI" id="CHEBI:15378"/>
        <dbReference type="ChEBI" id="CHEBI:57783"/>
        <dbReference type="ChEBI" id="CHEBI:58349"/>
        <dbReference type="ChEBI" id="CHEBI:58421"/>
        <dbReference type="ChEBI" id="CHEBI:58453"/>
        <dbReference type="EC" id="1.1.1.193"/>
    </reaction>
</comment>